<dbReference type="PROSITE" id="PS00107">
    <property type="entry name" value="PROTEIN_KINASE_ATP"/>
    <property type="match status" value="1"/>
</dbReference>
<feature type="binding site" evidence="10">
    <location>
        <position position="286"/>
    </location>
    <ligand>
        <name>ATP</name>
        <dbReference type="ChEBI" id="CHEBI:30616"/>
    </ligand>
</feature>
<comment type="catalytic activity">
    <reaction evidence="8">
        <text>L-threonyl-[protein] + ATP = O-phospho-L-threonyl-[protein] + ADP + H(+)</text>
        <dbReference type="Rhea" id="RHEA:46608"/>
        <dbReference type="Rhea" id="RHEA-COMP:11060"/>
        <dbReference type="Rhea" id="RHEA-COMP:11605"/>
        <dbReference type="ChEBI" id="CHEBI:15378"/>
        <dbReference type="ChEBI" id="CHEBI:30013"/>
        <dbReference type="ChEBI" id="CHEBI:30616"/>
        <dbReference type="ChEBI" id="CHEBI:61977"/>
        <dbReference type="ChEBI" id="CHEBI:456216"/>
        <dbReference type="EC" id="2.7.12.2"/>
    </reaction>
</comment>
<name>A0A0S4JUT0_BODSA</name>
<dbReference type="GO" id="GO:0004708">
    <property type="term" value="F:MAP kinase kinase activity"/>
    <property type="evidence" value="ECO:0007669"/>
    <property type="project" value="UniProtKB-EC"/>
</dbReference>
<evidence type="ECO:0000256" key="1">
    <source>
        <dbReference type="ARBA" id="ARBA00022679"/>
    </source>
</evidence>
<dbReference type="InterPro" id="IPR017441">
    <property type="entry name" value="Protein_kinase_ATP_BS"/>
</dbReference>
<dbReference type="InterPro" id="IPR011009">
    <property type="entry name" value="Kinase-like_dom_sf"/>
</dbReference>
<evidence type="ECO:0000313" key="12">
    <source>
        <dbReference type="EMBL" id="CUG93978.1"/>
    </source>
</evidence>
<keyword evidence="2 10" id="KW-0547">Nucleotide-binding</keyword>
<keyword evidence="1" id="KW-0808">Transferase</keyword>
<comment type="catalytic activity">
    <reaction evidence="7">
        <text>L-seryl-[protein] + ATP = O-phospho-L-seryl-[protein] + ADP + H(+)</text>
        <dbReference type="Rhea" id="RHEA:17989"/>
        <dbReference type="Rhea" id="RHEA-COMP:9863"/>
        <dbReference type="Rhea" id="RHEA-COMP:11604"/>
        <dbReference type="ChEBI" id="CHEBI:15378"/>
        <dbReference type="ChEBI" id="CHEBI:29999"/>
        <dbReference type="ChEBI" id="CHEBI:30616"/>
        <dbReference type="ChEBI" id="CHEBI:83421"/>
        <dbReference type="ChEBI" id="CHEBI:456216"/>
        <dbReference type="EC" id="2.7.12.2"/>
    </reaction>
</comment>
<dbReference type="EC" id="2.7.12.2" evidence="6"/>
<dbReference type="AlphaFoldDB" id="A0A0S4JUT0"/>
<feature type="domain" description="Protein kinase" evidence="11">
    <location>
        <begin position="257"/>
        <end position="520"/>
    </location>
</feature>
<dbReference type="PROSITE" id="PS50011">
    <property type="entry name" value="PROTEIN_KINASE_DOM"/>
    <property type="match status" value="1"/>
</dbReference>
<comment type="similarity">
    <text evidence="5">Belongs to the protein kinase superfamily. STE Ser/Thr protein kinase family. MAP kinase kinase subfamily.</text>
</comment>
<dbReference type="GO" id="GO:0005524">
    <property type="term" value="F:ATP binding"/>
    <property type="evidence" value="ECO:0007669"/>
    <property type="project" value="UniProtKB-UniRule"/>
</dbReference>
<dbReference type="SUPFAM" id="SSF56112">
    <property type="entry name" value="Protein kinase-like (PK-like)"/>
    <property type="match status" value="1"/>
</dbReference>
<accession>A0A0S4JUT0</accession>
<keyword evidence="3 12" id="KW-0418">Kinase</keyword>
<dbReference type="SMART" id="SM00220">
    <property type="entry name" value="S_TKc"/>
    <property type="match status" value="1"/>
</dbReference>
<evidence type="ECO:0000256" key="9">
    <source>
        <dbReference type="ARBA" id="ARBA00051693"/>
    </source>
</evidence>
<dbReference type="Gene3D" id="3.30.200.20">
    <property type="entry name" value="Phosphorylase Kinase, domain 1"/>
    <property type="match status" value="1"/>
</dbReference>
<dbReference type="PANTHER" id="PTHR48013:SF9">
    <property type="entry name" value="DUAL SPECIFICITY MITOGEN-ACTIVATED PROTEIN KINASE KINASE 5"/>
    <property type="match status" value="1"/>
</dbReference>
<comment type="catalytic activity">
    <reaction evidence="9">
        <text>L-tyrosyl-[protein] + ATP = O-phospho-L-tyrosyl-[protein] + ADP + H(+)</text>
        <dbReference type="Rhea" id="RHEA:10596"/>
        <dbReference type="Rhea" id="RHEA-COMP:10136"/>
        <dbReference type="Rhea" id="RHEA-COMP:20101"/>
        <dbReference type="ChEBI" id="CHEBI:15378"/>
        <dbReference type="ChEBI" id="CHEBI:30616"/>
        <dbReference type="ChEBI" id="CHEBI:46858"/>
        <dbReference type="ChEBI" id="CHEBI:61978"/>
        <dbReference type="ChEBI" id="CHEBI:456216"/>
        <dbReference type="EC" id="2.7.12.2"/>
    </reaction>
</comment>
<protein>
    <recommendedName>
        <fullName evidence="6">mitogen-activated protein kinase kinase</fullName>
        <ecNumber evidence="6">2.7.12.2</ecNumber>
    </recommendedName>
</protein>
<dbReference type="Proteomes" id="UP000051952">
    <property type="component" value="Unassembled WGS sequence"/>
</dbReference>
<evidence type="ECO:0000256" key="2">
    <source>
        <dbReference type="ARBA" id="ARBA00022741"/>
    </source>
</evidence>
<dbReference type="EMBL" id="CYKH01002214">
    <property type="protein sequence ID" value="CUG93978.1"/>
    <property type="molecule type" value="Genomic_DNA"/>
</dbReference>
<evidence type="ECO:0000256" key="3">
    <source>
        <dbReference type="ARBA" id="ARBA00022777"/>
    </source>
</evidence>
<organism evidence="12 13">
    <name type="scientific">Bodo saltans</name>
    <name type="common">Flagellated protozoan</name>
    <dbReference type="NCBI Taxonomy" id="75058"/>
    <lineage>
        <taxon>Eukaryota</taxon>
        <taxon>Discoba</taxon>
        <taxon>Euglenozoa</taxon>
        <taxon>Kinetoplastea</taxon>
        <taxon>Metakinetoplastina</taxon>
        <taxon>Eubodonida</taxon>
        <taxon>Bodonidae</taxon>
        <taxon>Bodo</taxon>
    </lineage>
</organism>
<dbReference type="InterPro" id="IPR000719">
    <property type="entry name" value="Prot_kinase_dom"/>
</dbReference>
<dbReference type="VEuPathDB" id="TriTrypDB:BSAL_03075"/>
<dbReference type="Pfam" id="PF00069">
    <property type="entry name" value="Pkinase"/>
    <property type="match status" value="1"/>
</dbReference>
<reference evidence="13" key="1">
    <citation type="submission" date="2015-09" db="EMBL/GenBank/DDBJ databases">
        <authorList>
            <consortium name="Pathogen Informatics"/>
        </authorList>
    </citation>
    <scope>NUCLEOTIDE SEQUENCE [LARGE SCALE GENOMIC DNA]</scope>
    <source>
        <strain evidence="13">Lake Konstanz</strain>
    </source>
</reference>
<sequence length="537" mass="59817">MQLCLDQDFSGDTTNMTEDTRVNAALELSIEERSYELAVALFRQFIGRRVAQDDPLVQQVDIAFPRGTQSIASKSVVATLLGFELQKHEALIETLSRKMLEEYAMSPQYPEDPKVTQVRNLPLEHQTYELSIALLRQFAVVESRKSSNAAHLPAWLEQKFPKTANNIGKASTLLALTQLSGDGASSPGSDGGSGLATLQQYILNNLNYRDQIGETLEKQPTQNFGYESDGVSVEINGFRVSDRNQGAYVKSLDDMDFANAVVLGRGAGGSVMKVRHNESGHVFAVKEILLSEESIEQVKNEVQVVWGSVRAPIEERCASICDCFGVFYRAVTLYIIMELMDGSLKDLEKRRRAVDETGCCAIAFQALQGLAFLHDRRRQLHRDIKPHNILYRVSDGLVKIADFGISSKPLETIKNFKQDTYCGTVLYMSPQRAAGEPYGYEGDIWSLGVTLLELALGSLPFQANIYAIDQLRHNPPRLPATSPFGAPISPEFQDFIPECCRPQVDTSYPTAAKLLQHPFLMYMNWDDSRRIAQGFPA</sequence>
<dbReference type="PANTHER" id="PTHR48013">
    <property type="entry name" value="DUAL SPECIFICITY MITOGEN-ACTIVATED PROTEIN KINASE KINASE 5-RELATED"/>
    <property type="match status" value="1"/>
</dbReference>
<evidence type="ECO:0000313" key="13">
    <source>
        <dbReference type="Proteomes" id="UP000051952"/>
    </source>
</evidence>
<evidence type="ECO:0000259" key="11">
    <source>
        <dbReference type="PROSITE" id="PS50011"/>
    </source>
</evidence>
<evidence type="ECO:0000256" key="10">
    <source>
        <dbReference type="PROSITE-ProRule" id="PRU10141"/>
    </source>
</evidence>
<evidence type="ECO:0000256" key="5">
    <source>
        <dbReference type="ARBA" id="ARBA00038035"/>
    </source>
</evidence>
<keyword evidence="13" id="KW-1185">Reference proteome</keyword>
<evidence type="ECO:0000256" key="7">
    <source>
        <dbReference type="ARBA" id="ARBA00049014"/>
    </source>
</evidence>
<gene>
    <name evidence="12" type="ORF">BSAL_03075</name>
</gene>
<evidence type="ECO:0000256" key="4">
    <source>
        <dbReference type="ARBA" id="ARBA00022840"/>
    </source>
</evidence>
<proteinExistence type="inferred from homology"/>
<evidence type="ECO:0000256" key="8">
    <source>
        <dbReference type="ARBA" id="ARBA00049299"/>
    </source>
</evidence>
<evidence type="ECO:0000256" key="6">
    <source>
        <dbReference type="ARBA" id="ARBA00038999"/>
    </source>
</evidence>
<dbReference type="OrthoDB" id="10252354at2759"/>
<keyword evidence="4 10" id="KW-0067">ATP-binding</keyword>
<dbReference type="Gene3D" id="1.10.510.10">
    <property type="entry name" value="Transferase(Phosphotransferase) domain 1"/>
    <property type="match status" value="1"/>
</dbReference>